<protein>
    <submittedName>
        <fullName evidence="3">Uncharacterized protein</fullName>
    </submittedName>
</protein>
<accession>A0A699UIU5</accession>
<dbReference type="EMBL" id="BKCJ011328219">
    <property type="protein sequence ID" value="GFD21226.1"/>
    <property type="molecule type" value="Genomic_DNA"/>
</dbReference>
<name>A0A699UIU5_TANCI</name>
<proteinExistence type="predicted"/>
<sequence>RIGKGFFGVDIPLFEGMIVAQQDDDVSHKGATSVAVDDVPVAVDEPSIPLPTPTTQPLPPLQKLTFTLQVQPTIPPSPIAQPPSPQQQPQPLKPSHDAEILMDLLHSLLETCTTLTRRVEHLEHNKIAQTLEIKKLKQRVKKLERRNKLKVSKLRILKKVRTA</sequence>
<gene>
    <name evidence="3" type="ORF">Tci_893195</name>
</gene>
<evidence type="ECO:0000313" key="3">
    <source>
        <dbReference type="EMBL" id="GFD21226.1"/>
    </source>
</evidence>
<evidence type="ECO:0000256" key="2">
    <source>
        <dbReference type="SAM" id="MobiDB-lite"/>
    </source>
</evidence>
<feature type="non-terminal residue" evidence="3">
    <location>
        <position position="1"/>
    </location>
</feature>
<feature type="compositionally biased region" description="Pro residues" evidence="2">
    <location>
        <begin position="73"/>
        <end position="92"/>
    </location>
</feature>
<feature type="region of interest" description="Disordered" evidence="2">
    <location>
        <begin position="72"/>
        <end position="95"/>
    </location>
</feature>
<feature type="coiled-coil region" evidence="1">
    <location>
        <begin position="119"/>
        <end position="153"/>
    </location>
</feature>
<organism evidence="3">
    <name type="scientific">Tanacetum cinerariifolium</name>
    <name type="common">Dalmatian daisy</name>
    <name type="synonym">Chrysanthemum cinerariifolium</name>
    <dbReference type="NCBI Taxonomy" id="118510"/>
    <lineage>
        <taxon>Eukaryota</taxon>
        <taxon>Viridiplantae</taxon>
        <taxon>Streptophyta</taxon>
        <taxon>Embryophyta</taxon>
        <taxon>Tracheophyta</taxon>
        <taxon>Spermatophyta</taxon>
        <taxon>Magnoliopsida</taxon>
        <taxon>eudicotyledons</taxon>
        <taxon>Gunneridae</taxon>
        <taxon>Pentapetalae</taxon>
        <taxon>asterids</taxon>
        <taxon>campanulids</taxon>
        <taxon>Asterales</taxon>
        <taxon>Asteraceae</taxon>
        <taxon>Asteroideae</taxon>
        <taxon>Anthemideae</taxon>
        <taxon>Anthemidinae</taxon>
        <taxon>Tanacetum</taxon>
    </lineage>
</organism>
<dbReference type="AlphaFoldDB" id="A0A699UIU5"/>
<keyword evidence="1" id="KW-0175">Coiled coil</keyword>
<evidence type="ECO:0000256" key="1">
    <source>
        <dbReference type="SAM" id="Coils"/>
    </source>
</evidence>
<comment type="caution">
    <text evidence="3">The sequence shown here is derived from an EMBL/GenBank/DDBJ whole genome shotgun (WGS) entry which is preliminary data.</text>
</comment>
<reference evidence="3" key="1">
    <citation type="journal article" date="2019" name="Sci. Rep.">
        <title>Draft genome of Tanacetum cinerariifolium, the natural source of mosquito coil.</title>
        <authorList>
            <person name="Yamashiro T."/>
            <person name="Shiraishi A."/>
            <person name="Satake H."/>
            <person name="Nakayama K."/>
        </authorList>
    </citation>
    <scope>NUCLEOTIDE SEQUENCE</scope>
</reference>